<protein>
    <submittedName>
        <fullName evidence="1">Uncharacterized protein</fullName>
    </submittedName>
</protein>
<name>A0ACC1BB96_9ROSI</name>
<proteinExistence type="predicted"/>
<accession>A0ACC1BB96</accession>
<evidence type="ECO:0000313" key="1">
    <source>
        <dbReference type="EMBL" id="KAJ0096251.1"/>
    </source>
</evidence>
<comment type="caution">
    <text evidence="1">The sequence shown here is derived from an EMBL/GenBank/DDBJ whole genome shotgun (WGS) entry which is preliminary data.</text>
</comment>
<sequence>MAIERSFLVLQLLALFVAIASGVKSLNPSSFPPEFLWDAGSAAYQYEGAANKDGRGPSIWDTFTHNSPGLQPFVTIFHWDVPQALEDEYGGFLSPRIVYDLGKNAPGRCPKWVNGACKAGNSASEPHIVGHHLLLSHSASVKLTSKTTSPTQWHPYPSKGSIYL</sequence>
<dbReference type="Proteomes" id="UP001164250">
    <property type="component" value="Chromosome 6"/>
</dbReference>
<organism evidence="1 2">
    <name type="scientific">Pistacia atlantica</name>
    <dbReference type="NCBI Taxonomy" id="434234"/>
    <lineage>
        <taxon>Eukaryota</taxon>
        <taxon>Viridiplantae</taxon>
        <taxon>Streptophyta</taxon>
        <taxon>Embryophyta</taxon>
        <taxon>Tracheophyta</taxon>
        <taxon>Spermatophyta</taxon>
        <taxon>Magnoliopsida</taxon>
        <taxon>eudicotyledons</taxon>
        <taxon>Gunneridae</taxon>
        <taxon>Pentapetalae</taxon>
        <taxon>rosids</taxon>
        <taxon>malvids</taxon>
        <taxon>Sapindales</taxon>
        <taxon>Anacardiaceae</taxon>
        <taxon>Pistacia</taxon>
    </lineage>
</organism>
<evidence type="ECO:0000313" key="2">
    <source>
        <dbReference type="Proteomes" id="UP001164250"/>
    </source>
</evidence>
<gene>
    <name evidence="1" type="ORF">Patl1_17279</name>
</gene>
<dbReference type="EMBL" id="CM047902">
    <property type="protein sequence ID" value="KAJ0096251.1"/>
    <property type="molecule type" value="Genomic_DNA"/>
</dbReference>
<reference evidence="2" key="1">
    <citation type="journal article" date="2023" name="G3 (Bethesda)">
        <title>Genome assembly and association tests identify interacting loci associated with vigor, precocity, and sex in interspecific pistachio rootstocks.</title>
        <authorList>
            <person name="Palmer W."/>
            <person name="Jacygrad E."/>
            <person name="Sagayaradj S."/>
            <person name="Cavanaugh K."/>
            <person name="Han R."/>
            <person name="Bertier L."/>
            <person name="Beede B."/>
            <person name="Kafkas S."/>
            <person name="Golino D."/>
            <person name="Preece J."/>
            <person name="Michelmore R."/>
        </authorList>
    </citation>
    <scope>NUCLEOTIDE SEQUENCE [LARGE SCALE GENOMIC DNA]</scope>
</reference>
<keyword evidence="2" id="KW-1185">Reference proteome</keyword>